<name>A0A7W8DFJ1_9GAMM</name>
<comment type="caution">
    <text evidence="1">The sequence shown here is derived from an EMBL/GenBank/DDBJ whole genome shotgun (WGS) entry which is preliminary data.</text>
</comment>
<proteinExistence type="predicted"/>
<evidence type="ECO:0000313" key="1">
    <source>
        <dbReference type="EMBL" id="MBB5016488.1"/>
    </source>
</evidence>
<gene>
    <name evidence="1" type="ORF">HNQ58_002403</name>
</gene>
<evidence type="ECO:0000313" key="2">
    <source>
        <dbReference type="Proteomes" id="UP000519004"/>
    </source>
</evidence>
<dbReference type="EMBL" id="JACHHX010000020">
    <property type="protein sequence ID" value="MBB5016488.1"/>
    <property type="molecule type" value="Genomic_DNA"/>
</dbReference>
<dbReference type="RefSeq" id="WP_183949150.1">
    <property type="nucleotide sequence ID" value="NZ_JACHHX010000020.1"/>
</dbReference>
<evidence type="ECO:0008006" key="3">
    <source>
        <dbReference type="Google" id="ProtNLM"/>
    </source>
</evidence>
<sequence>MSALAPLLAELAELRRAVEDEDWPLAATLARRHDHALRAAVRDGVADELAALLAAQQALIADFARRREEAAERLRGLRRADGAARAYRDGGEP</sequence>
<dbReference type="Proteomes" id="UP000519004">
    <property type="component" value="Unassembled WGS sequence"/>
</dbReference>
<accession>A0A7W8DFJ1</accession>
<keyword evidence="2" id="KW-1185">Reference proteome</keyword>
<organism evidence="1 2">
    <name type="scientific">Rehaibacterium terrae</name>
    <dbReference type="NCBI Taxonomy" id="1341696"/>
    <lineage>
        <taxon>Bacteria</taxon>
        <taxon>Pseudomonadati</taxon>
        <taxon>Pseudomonadota</taxon>
        <taxon>Gammaproteobacteria</taxon>
        <taxon>Lysobacterales</taxon>
        <taxon>Lysobacteraceae</taxon>
        <taxon>Rehaibacterium</taxon>
    </lineage>
</organism>
<protein>
    <recommendedName>
        <fullName evidence="3">Flagellar protein FliT</fullName>
    </recommendedName>
</protein>
<reference evidence="1 2" key="1">
    <citation type="submission" date="2020-08" db="EMBL/GenBank/DDBJ databases">
        <title>Genomic Encyclopedia of Type Strains, Phase IV (KMG-IV): sequencing the most valuable type-strain genomes for metagenomic binning, comparative biology and taxonomic classification.</title>
        <authorList>
            <person name="Goeker M."/>
        </authorList>
    </citation>
    <scope>NUCLEOTIDE SEQUENCE [LARGE SCALE GENOMIC DNA]</scope>
    <source>
        <strain evidence="1 2">DSM 25897</strain>
    </source>
</reference>
<dbReference type="AlphaFoldDB" id="A0A7W8DFJ1"/>